<dbReference type="Gene3D" id="3.40.50.300">
    <property type="entry name" value="P-loop containing nucleotide triphosphate hydrolases"/>
    <property type="match status" value="1"/>
</dbReference>
<dbReference type="InterPro" id="IPR046461">
    <property type="entry name" value="TerL_ATPase"/>
</dbReference>
<dbReference type="AlphaFoldDB" id="A0A6B3QA61"/>
<evidence type="ECO:0000259" key="1">
    <source>
        <dbReference type="Pfam" id="PF03354"/>
    </source>
</evidence>
<dbReference type="InterPro" id="IPR005021">
    <property type="entry name" value="Terminase_largesu-like"/>
</dbReference>
<accession>A0A6B3QA61</accession>
<gene>
    <name evidence="3" type="ORF">G3385_04980</name>
</gene>
<dbReference type="Pfam" id="PF03354">
    <property type="entry name" value="TerL_ATPase"/>
    <property type="match status" value="1"/>
</dbReference>
<dbReference type="InterPro" id="IPR027417">
    <property type="entry name" value="P-loop_NTPase"/>
</dbReference>
<dbReference type="PANTHER" id="PTHR41287:SF1">
    <property type="entry name" value="PROTEIN YMFN"/>
    <property type="match status" value="1"/>
</dbReference>
<dbReference type="EMBL" id="JAAHCB010000030">
    <property type="protein sequence ID" value="NEU45208.1"/>
    <property type="molecule type" value="Genomic_DNA"/>
</dbReference>
<reference evidence="3" key="1">
    <citation type="submission" date="2020-02" db="EMBL/GenBank/DDBJ databases">
        <title>Draft Genome Sequences of Enterococcus faecium isolates derived from selected traditional Montenegrin brine cheese.</title>
        <authorList>
            <person name="Ruppitsch W."/>
            <person name="Nisic A."/>
            <person name="Allerberger F."/>
            <person name="Martinovic A."/>
        </authorList>
    </citation>
    <scope>NUCLEOTIDE SEQUENCE</scope>
    <source>
        <strain evidence="3">INF29</strain>
    </source>
</reference>
<evidence type="ECO:0000259" key="2">
    <source>
        <dbReference type="Pfam" id="PF20441"/>
    </source>
</evidence>
<dbReference type="Pfam" id="PF20441">
    <property type="entry name" value="TerL_nuclease"/>
    <property type="match status" value="1"/>
</dbReference>
<dbReference type="RefSeq" id="WP_002290651.1">
    <property type="nucleotide sequence ID" value="NZ_FREA01000015.1"/>
</dbReference>
<dbReference type="InterPro" id="IPR046462">
    <property type="entry name" value="TerL_nuclease"/>
</dbReference>
<feature type="domain" description="Terminase large subunit-like ATPase" evidence="1">
    <location>
        <begin position="112"/>
        <end position="276"/>
    </location>
</feature>
<proteinExistence type="predicted"/>
<protein>
    <submittedName>
        <fullName evidence="3">Terminase large subunit</fullName>
    </submittedName>
</protein>
<name>A0A6B3QA61_ENTFC</name>
<dbReference type="GO" id="GO:0004519">
    <property type="term" value="F:endonuclease activity"/>
    <property type="evidence" value="ECO:0007669"/>
    <property type="project" value="InterPro"/>
</dbReference>
<evidence type="ECO:0000313" key="3">
    <source>
        <dbReference type="EMBL" id="NEU45208.1"/>
    </source>
</evidence>
<organism evidence="3">
    <name type="scientific">Enterococcus faecium</name>
    <name type="common">Streptococcus faecium</name>
    <dbReference type="NCBI Taxonomy" id="1352"/>
    <lineage>
        <taxon>Bacteria</taxon>
        <taxon>Bacillati</taxon>
        <taxon>Bacillota</taxon>
        <taxon>Bacilli</taxon>
        <taxon>Lactobacillales</taxon>
        <taxon>Enterococcaceae</taxon>
        <taxon>Enterococcus</taxon>
    </lineage>
</organism>
<feature type="domain" description="Terminase large subunit-like endonuclease" evidence="2">
    <location>
        <begin position="297"/>
        <end position="566"/>
    </location>
</feature>
<dbReference type="PANTHER" id="PTHR41287">
    <property type="match status" value="1"/>
</dbReference>
<sequence length="596" mass="68887">MTTSNILDMSYTERVDYWQSYLEEQASWGGFLKCPYPELLTTWYAERLIDGSIPASKENIQAAKRHMRDLQRQGTDDFPWIFDEEKGHRPIRYIEKKCKPTEGDFGSFVLQPWQHFIIGSMYGWVHRDTGERRFREALIFVGRKNGKTSLISGLSTYMVAYDDEQGANVYVLANARDQASLLFDKAAEMVKQSPALFKKFGKPKRSSINYAPAFSKMEPRASDSRKLDGLNTHFGIFDEIHEFTNYKLINVIKKSRGTRKQPLIVYITTAGYVLDGPLMSYFEQGVDCLEHLEDDIDERTFYYLAKLDSAEEADDPRLWIKANPNICLMNFVGMLDDYVKDKKDPKEYADWITKQFNLFSDIDELSFVDMPTIKRNNKTIDIETLEGKKCVGGFDLSETEDFTAAVLEFPLETGEVFILQHTWIPQARYDRDNNQERIKAWEKAGDLTIIPGDYVNYEYVLNWFVENSKIYDIVKINYDKAKALRLNKELENAGFETAEIRQGFLSLGGPMQNFKEMLLDGKVIFNNSKLYRWYLSNVKLVMDRNSNWMPSKQSKSRKIDGFAASLNSHAEVLNMLVNPVGTGKVTYYSISDLMNM</sequence>
<comment type="caution">
    <text evidence="3">The sequence shown here is derived from an EMBL/GenBank/DDBJ whole genome shotgun (WGS) entry which is preliminary data.</text>
</comment>